<evidence type="ECO:0000313" key="1">
    <source>
        <dbReference type="EMBL" id="KAJ4452076.1"/>
    </source>
</evidence>
<dbReference type="Gene3D" id="3.40.50.2300">
    <property type="match status" value="1"/>
</dbReference>
<proteinExistence type="predicted"/>
<comment type="caution">
    <text evidence="1">The sequence shown here is derived from an EMBL/GenBank/DDBJ whole genome shotgun (WGS) entry which is preliminary data.</text>
</comment>
<gene>
    <name evidence="1" type="ORF">ANN_03592</name>
</gene>
<dbReference type="Gene3D" id="3.30.420.10">
    <property type="entry name" value="Ribonuclease H-like superfamily/Ribonuclease H"/>
    <property type="match status" value="1"/>
</dbReference>
<accession>A0ABQ8U176</accession>
<sequence>MMFQLLKAGSVLKKHGGGRRTSDEIVANVKAAYERSSRKSLRRASRELQVPKSILQQIVHKCLKLYAYKVQLMQCLEPDDKPKRVEFANTISFSGATSKIKWAIFTEDQKDSSAELAFKYAVYRINKDKHLLPRTTLVYDIQYVPRDDSFHASKKVAMTASILPAVLFLISLQRDVIDATGPPMKGLDRPAGCWLHAHMPKPRWTIIQPEWRYRVVSTMIPPAVIAGIRNRISIPIVAPQVHHDAGWAPVPYTGIIIVSCYKLYSLQGSNDRACFSWPPRSPDLTPCDFYLLGFIKDRVYVPPLPADLPDLRQRLEAVVAAITPDTLIEVWEELAYRLDVCSH</sequence>
<dbReference type="InterPro" id="IPR036397">
    <property type="entry name" value="RNaseH_sf"/>
</dbReference>
<dbReference type="PANTHER" id="PTHR47326">
    <property type="entry name" value="TRANSPOSABLE ELEMENT TC3 TRANSPOSASE-LIKE PROTEIN"/>
    <property type="match status" value="1"/>
</dbReference>
<organism evidence="1 2">
    <name type="scientific">Periplaneta americana</name>
    <name type="common">American cockroach</name>
    <name type="synonym">Blatta americana</name>
    <dbReference type="NCBI Taxonomy" id="6978"/>
    <lineage>
        <taxon>Eukaryota</taxon>
        <taxon>Metazoa</taxon>
        <taxon>Ecdysozoa</taxon>
        <taxon>Arthropoda</taxon>
        <taxon>Hexapoda</taxon>
        <taxon>Insecta</taxon>
        <taxon>Pterygota</taxon>
        <taxon>Neoptera</taxon>
        <taxon>Polyneoptera</taxon>
        <taxon>Dictyoptera</taxon>
        <taxon>Blattodea</taxon>
        <taxon>Blattoidea</taxon>
        <taxon>Blattidae</taxon>
        <taxon>Blattinae</taxon>
        <taxon>Periplaneta</taxon>
    </lineage>
</organism>
<name>A0ABQ8U176_PERAM</name>
<dbReference type="Proteomes" id="UP001148838">
    <property type="component" value="Unassembled WGS sequence"/>
</dbReference>
<dbReference type="PANTHER" id="PTHR47326:SF1">
    <property type="entry name" value="HTH PSQ-TYPE DOMAIN-CONTAINING PROTEIN"/>
    <property type="match status" value="1"/>
</dbReference>
<evidence type="ECO:0000313" key="2">
    <source>
        <dbReference type="Proteomes" id="UP001148838"/>
    </source>
</evidence>
<protein>
    <submittedName>
        <fullName evidence="1">Uncharacterized protein</fullName>
    </submittedName>
</protein>
<keyword evidence="2" id="KW-1185">Reference proteome</keyword>
<dbReference type="EMBL" id="JAJSOF020000001">
    <property type="protein sequence ID" value="KAJ4452076.1"/>
    <property type="molecule type" value="Genomic_DNA"/>
</dbReference>
<reference evidence="1 2" key="1">
    <citation type="journal article" date="2022" name="Allergy">
        <title>Genome assembly and annotation of Periplaneta americana reveal a comprehensive cockroach allergen profile.</title>
        <authorList>
            <person name="Wang L."/>
            <person name="Xiong Q."/>
            <person name="Saelim N."/>
            <person name="Wang L."/>
            <person name="Nong W."/>
            <person name="Wan A.T."/>
            <person name="Shi M."/>
            <person name="Liu X."/>
            <person name="Cao Q."/>
            <person name="Hui J.H.L."/>
            <person name="Sookrung N."/>
            <person name="Leung T.F."/>
            <person name="Tungtrongchitr A."/>
            <person name="Tsui S.K.W."/>
        </authorList>
    </citation>
    <scope>NUCLEOTIDE SEQUENCE [LARGE SCALE GENOMIC DNA]</scope>
    <source>
        <strain evidence="1">PWHHKU_190912</strain>
    </source>
</reference>